<comment type="caution">
    <text evidence="1">The sequence shown here is derived from an EMBL/GenBank/DDBJ whole genome shotgun (WGS) entry which is preliminary data.</text>
</comment>
<evidence type="ECO:0000313" key="1">
    <source>
        <dbReference type="EMBL" id="KAJ9073537.1"/>
    </source>
</evidence>
<accession>A0ACC2TG19</accession>
<proteinExistence type="predicted"/>
<reference evidence="1" key="1">
    <citation type="submission" date="2022-04" db="EMBL/GenBank/DDBJ databases">
        <title>Genome of the entomopathogenic fungus Entomophthora muscae.</title>
        <authorList>
            <person name="Elya C."/>
            <person name="Lovett B.R."/>
            <person name="Lee E."/>
            <person name="Macias A.M."/>
            <person name="Hajek A.E."/>
            <person name="De Bivort B.L."/>
            <person name="Kasson M.T."/>
            <person name="De Fine Licht H.H."/>
            <person name="Stajich J.E."/>
        </authorList>
    </citation>
    <scope>NUCLEOTIDE SEQUENCE</scope>
    <source>
        <strain evidence="1">Berkeley</strain>
    </source>
</reference>
<evidence type="ECO:0000313" key="2">
    <source>
        <dbReference type="Proteomes" id="UP001165960"/>
    </source>
</evidence>
<gene>
    <name evidence="1" type="ORF">DSO57_1015303</name>
</gene>
<sequence length="129" mass="15125">MRVVPLIYCLMNETKNENYMPALKIVKEEMQKMVWEEQETKLTSAERPPKDPIGPMSFKNTKLALIEIEFAQSIPFSWPLEEENLKKLYKNYTPDTSVITKKMIKRYPVLCSLKKDDILKAVKLLDIDD</sequence>
<organism evidence="1 2">
    <name type="scientific">Entomophthora muscae</name>
    <dbReference type="NCBI Taxonomy" id="34485"/>
    <lineage>
        <taxon>Eukaryota</taxon>
        <taxon>Fungi</taxon>
        <taxon>Fungi incertae sedis</taxon>
        <taxon>Zoopagomycota</taxon>
        <taxon>Entomophthoromycotina</taxon>
        <taxon>Entomophthoromycetes</taxon>
        <taxon>Entomophthorales</taxon>
        <taxon>Entomophthoraceae</taxon>
        <taxon>Entomophthora</taxon>
    </lineage>
</organism>
<protein>
    <submittedName>
        <fullName evidence="1">Uncharacterized protein</fullName>
    </submittedName>
</protein>
<dbReference type="Proteomes" id="UP001165960">
    <property type="component" value="Unassembled WGS sequence"/>
</dbReference>
<name>A0ACC2TG19_9FUNG</name>
<keyword evidence="2" id="KW-1185">Reference proteome</keyword>
<dbReference type="EMBL" id="QTSX02002900">
    <property type="protein sequence ID" value="KAJ9073537.1"/>
    <property type="molecule type" value="Genomic_DNA"/>
</dbReference>